<dbReference type="InterPro" id="IPR045153">
    <property type="entry name" value="Est1/Ebs1-like"/>
</dbReference>
<evidence type="ECO:0000313" key="9">
    <source>
        <dbReference type="EMBL" id="KFD52886.1"/>
    </source>
</evidence>
<accession>A0A085NFH2</accession>
<proteinExistence type="predicted"/>
<evidence type="ECO:0000313" key="11">
    <source>
        <dbReference type="Proteomes" id="UP000030764"/>
    </source>
</evidence>
<dbReference type="EMBL" id="KL367507">
    <property type="protein sequence ID" value="KFD68218.1"/>
    <property type="molecule type" value="Genomic_DNA"/>
</dbReference>
<comment type="subcellular location">
    <subcellularLocation>
        <location evidence="2">Cytoplasm</location>
    </subcellularLocation>
    <subcellularLocation>
        <location evidence="1">Nucleus</location>
    </subcellularLocation>
</comment>
<dbReference type="GO" id="GO:0005697">
    <property type="term" value="C:telomerase holoenzyme complex"/>
    <property type="evidence" value="ECO:0007669"/>
    <property type="project" value="TreeGrafter"/>
</dbReference>
<dbReference type="InterPro" id="IPR019458">
    <property type="entry name" value="Est1-like_N"/>
</dbReference>
<evidence type="ECO:0000256" key="4">
    <source>
        <dbReference type="ARBA" id="ARBA00023161"/>
    </source>
</evidence>
<dbReference type="GO" id="GO:0000184">
    <property type="term" value="P:nuclear-transcribed mRNA catabolic process, nonsense-mediated decay"/>
    <property type="evidence" value="ECO:0007669"/>
    <property type="project" value="UniProtKB-KW"/>
</dbReference>
<evidence type="ECO:0000259" key="6">
    <source>
        <dbReference type="Pfam" id="PF10373"/>
    </source>
</evidence>
<dbReference type="Pfam" id="PF10373">
    <property type="entry name" value="EST1_DNA_bind"/>
    <property type="match status" value="1"/>
</dbReference>
<evidence type="ECO:0008006" key="12">
    <source>
        <dbReference type="Google" id="ProtNLM"/>
    </source>
</evidence>
<dbReference type="Gene3D" id="3.40.50.1010">
    <property type="entry name" value="5'-nuclease"/>
    <property type="match status" value="1"/>
</dbReference>
<feature type="domain" description="DNA/RNA-binding" evidence="6">
    <location>
        <begin position="201"/>
        <end position="401"/>
    </location>
</feature>
<keyword evidence="5" id="KW-0539">Nucleus</keyword>
<evidence type="ECO:0000259" key="8">
    <source>
        <dbReference type="Pfam" id="PF13638"/>
    </source>
</evidence>
<dbReference type="EMBL" id="KL363222">
    <property type="protein sequence ID" value="KFD52886.1"/>
    <property type="molecule type" value="Genomic_DNA"/>
</dbReference>
<evidence type="ECO:0000256" key="5">
    <source>
        <dbReference type="ARBA" id="ARBA00023242"/>
    </source>
</evidence>
<dbReference type="InterPro" id="IPR002716">
    <property type="entry name" value="PIN_dom"/>
</dbReference>
<keyword evidence="3" id="KW-0963">Cytoplasm</keyword>
<feature type="domain" description="Telomerase activating protein Est1-like N-terminal" evidence="7">
    <location>
        <begin position="83"/>
        <end position="190"/>
    </location>
</feature>
<dbReference type="GO" id="GO:0070034">
    <property type="term" value="F:telomerase RNA binding"/>
    <property type="evidence" value="ECO:0007669"/>
    <property type="project" value="TreeGrafter"/>
</dbReference>
<name>A0A085NFH2_9BILA</name>
<sequence>MGEVPTTDCALTVGNCENACSTESKWSKLYEICMDRASCVKKLVPQAKDAYFLLTSDFLTHVGKLRDACETLMLGSPNELGRKAEELMWRRCYYEHIQMLRQRKNELCTEAWEFVQDLITAACGYYVTLLEKVKCHASDELRKCISATPIHFRWCSPNVKVDSLDTWVLDTTYRVYLYLGDLARYKCEFEDTDLKTDCADAERYYYEALSLKPKSGITYNQLGTLYIGVNCNLESVYYYFRCICSEESFSGSENNLLDLLQENELSYYRVEKKQNAEAGGVVGMWTPKLFILSSLRLFRFFYEKSSANEKTLMKYCDENLCLLQACLNMSLIGRLSVSGSVDSTGKTVVKVFSLLALLLKWLDKNDKPKVEAINHWMGSAFSFLVEHSTEAINRCFESHRKDAVSRAAETTLSQTSLDSSAKASSDQKACGAVDGNTLVKIPEALCEPATANASLEEASTVSDQGVLSTPEWKGKEGSRETMAEKKDSVAKESGAVVDATTLTPVMKLELLSDLDWPVVLRIFCSWLLTDDILISYVGQHSPGIWGELATMLNLLPTDDELKAIIEQDKELAGEVKMATTFPLSAWRQTLPLDEDIYLYDILGTTFSEESTKAMSFLQKKDASFIRICCLQSFGHHLVKMKVPDFSYDEGQQVFIAPFNFKAAQKLNRAKKQNLMKRMAQLKLKTDCARYRRIVERPMFLVPDAASLCHNLNMVQELLHSGDFVIVISITVVDELDLWKKSMHQARRASRWLESELVNEAEHLELQQRDVRIRLCPEFCLSAPLEMVEACAYLRQKPGNESFTIALLTHHAAGAPPFEYMGRLIEEHRLTGIILRNIKEFFDEWTISKLEND</sequence>
<dbReference type="PANTHER" id="PTHR15696">
    <property type="entry name" value="SMG-7 SUPPRESSOR WITH MORPHOLOGICAL EFFECT ON GENITALIA PROTEIN 7"/>
    <property type="match status" value="1"/>
</dbReference>
<evidence type="ECO:0000256" key="2">
    <source>
        <dbReference type="ARBA" id="ARBA00004496"/>
    </source>
</evidence>
<dbReference type="InterPro" id="IPR011990">
    <property type="entry name" value="TPR-like_helical_dom_sf"/>
</dbReference>
<dbReference type="Pfam" id="PF13638">
    <property type="entry name" value="PIN_4"/>
    <property type="match status" value="1"/>
</dbReference>
<dbReference type="InterPro" id="IPR018834">
    <property type="entry name" value="DNA/RNA-bd_Est1-type"/>
</dbReference>
<keyword evidence="11" id="KW-1185">Reference proteome</keyword>
<dbReference type="AlphaFoldDB" id="A0A085NFH2"/>
<dbReference type="GO" id="GO:0042162">
    <property type="term" value="F:telomeric DNA binding"/>
    <property type="evidence" value="ECO:0007669"/>
    <property type="project" value="TreeGrafter"/>
</dbReference>
<evidence type="ECO:0000256" key="3">
    <source>
        <dbReference type="ARBA" id="ARBA00022490"/>
    </source>
</evidence>
<dbReference type="Pfam" id="PF10374">
    <property type="entry name" value="EST1"/>
    <property type="match status" value="1"/>
</dbReference>
<evidence type="ECO:0000256" key="1">
    <source>
        <dbReference type="ARBA" id="ARBA00004123"/>
    </source>
</evidence>
<dbReference type="Gene3D" id="1.25.40.10">
    <property type="entry name" value="Tetratricopeptide repeat domain"/>
    <property type="match status" value="1"/>
</dbReference>
<dbReference type="PANTHER" id="PTHR15696:SF7">
    <property type="entry name" value="NONSENSE-MEDIATED MRNA DECAY FACTOR"/>
    <property type="match status" value="1"/>
</dbReference>
<evidence type="ECO:0000259" key="7">
    <source>
        <dbReference type="Pfam" id="PF10374"/>
    </source>
</evidence>
<dbReference type="GO" id="GO:0005737">
    <property type="term" value="C:cytoplasm"/>
    <property type="evidence" value="ECO:0007669"/>
    <property type="project" value="UniProtKB-SubCell"/>
</dbReference>
<keyword evidence="4" id="KW-0866">Nonsense-mediated mRNA decay</keyword>
<evidence type="ECO:0000313" key="10">
    <source>
        <dbReference type="EMBL" id="KFD68218.1"/>
    </source>
</evidence>
<organism evidence="10">
    <name type="scientific">Trichuris suis</name>
    <name type="common">pig whipworm</name>
    <dbReference type="NCBI Taxonomy" id="68888"/>
    <lineage>
        <taxon>Eukaryota</taxon>
        <taxon>Metazoa</taxon>
        <taxon>Ecdysozoa</taxon>
        <taxon>Nematoda</taxon>
        <taxon>Enoplea</taxon>
        <taxon>Dorylaimia</taxon>
        <taxon>Trichinellida</taxon>
        <taxon>Trichuridae</taxon>
        <taxon>Trichuris</taxon>
    </lineage>
</organism>
<gene>
    <name evidence="9" type="ORF">M513_06196</name>
    <name evidence="10" type="ORF">M514_06196</name>
</gene>
<reference evidence="10 11" key="1">
    <citation type="journal article" date="2014" name="Nat. Genet.">
        <title>Genome and transcriptome of the porcine whipworm Trichuris suis.</title>
        <authorList>
            <person name="Jex A.R."/>
            <person name="Nejsum P."/>
            <person name="Schwarz E.M."/>
            <person name="Hu L."/>
            <person name="Young N.D."/>
            <person name="Hall R.S."/>
            <person name="Korhonen P.K."/>
            <person name="Liao S."/>
            <person name="Thamsborg S."/>
            <person name="Xia J."/>
            <person name="Xu P."/>
            <person name="Wang S."/>
            <person name="Scheerlinck J.P."/>
            <person name="Hofmann A."/>
            <person name="Sternberg P.W."/>
            <person name="Wang J."/>
            <person name="Gasser R.B."/>
        </authorList>
    </citation>
    <scope>NUCLEOTIDE SEQUENCE [LARGE SCALE GENOMIC DNA]</scope>
    <source>
        <strain evidence="10">DCEP-RM93F</strain>
        <strain evidence="9">DCEP-RM93M</strain>
    </source>
</reference>
<dbReference type="Proteomes" id="UP000030758">
    <property type="component" value="Unassembled WGS sequence"/>
</dbReference>
<protein>
    <recommendedName>
        <fullName evidence="12">PIN domain-containing protein</fullName>
    </recommendedName>
</protein>
<dbReference type="Proteomes" id="UP000030764">
    <property type="component" value="Unassembled WGS sequence"/>
</dbReference>
<feature type="domain" description="PIN" evidence="8">
    <location>
        <begin position="700"/>
        <end position="773"/>
    </location>
</feature>
<dbReference type="SUPFAM" id="SSF48452">
    <property type="entry name" value="TPR-like"/>
    <property type="match status" value="1"/>
</dbReference>